<keyword evidence="2" id="KW-0456">Lyase</keyword>
<dbReference type="Pfam" id="PF01903">
    <property type="entry name" value="CbiX"/>
    <property type="match status" value="2"/>
</dbReference>
<dbReference type="KEGG" id="bko:CKF48_21945"/>
<dbReference type="OrthoDB" id="9797895at2"/>
<protein>
    <recommendedName>
        <fullName evidence="5">Sirohydrochlorin chelatase</fullName>
    </recommendedName>
</protein>
<dbReference type="EMBL" id="CP022983">
    <property type="protein sequence ID" value="ASV69734.1"/>
    <property type="molecule type" value="Genomic_DNA"/>
</dbReference>
<dbReference type="CDD" id="cd03416">
    <property type="entry name" value="CbiX_SirB_N"/>
    <property type="match status" value="1"/>
</dbReference>
<organism evidence="3 4">
    <name type="scientific">Cytobacillus kochii</name>
    <dbReference type="NCBI Taxonomy" id="859143"/>
    <lineage>
        <taxon>Bacteria</taxon>
        <taxon>Bacillati</taxon>
        <taxon>Bacillota</taxon>
        <taxon>Bacilli</taxon>
        <taxon>Bacillales</taxon>
        <taxon>Bacillaceae</taxon>
        <taxon>Cytobacillus</taxon>
    </lineage>
</organism>
<gene>
    <name evidence="3" type="ORF">CKF48_21945</name>
</gene>
<evidence type="ECO:0008006" key="5">
    <source>
        <dbReference type="Google" id="ProtNLM"/>
    </source>
</evidence>
<keyword evidence="1" id="KW-0479">Metal-binding</keyword>
<dbReference type="GO" id="GO:0046872">
    <property type="term" value="F:metal ion binding"/>
    <property type="evidence" value="ECO:0007669"/>
    <property type="project" value="UniProtKB-KW"/>
</dbReference>
<name>A0A248TNC5_9BACI</name>
<accession>A0A248TNC5</accession>
<evidence type="ECO:0000313" key="3">
    <source>
        <dbReference type="EMBL" id="ASV69734.1"/>
    </source>
</evidence>
<dbReference type="AlphaFoldDB" id="A0A248TNC5"/>
<evidence type="ECO:0000313" key="4">
    <source>
        <dbReference type="Proteomes" id="UP000215137"/>
    </source>
</evidence>
<evidence type="ECO:0000256" key="1">
    <source>
        <dbReference type="ARBA" id="ARBA00022723"/>
    </source>
</evidence>
<sequence length="252" mass="28476">MKAILYIAHGTRSKKGIREVEGFLQTIMKQVNVPIQEWSYLEICAPTIEQGIEACVHQGAREIDVIPLLLLKGGHYKKDIPGLLLLLKKRFSAIKINLHPPFGVQSYILDGITDLINEKYSPITETDHLLVVGRGSSDMNIYKDFHLITTGLKERLAVNNVTSCFLAAATPRLEEGYHLSQNRTNNRVIIIPYLLFSGLLLDELQQFTEQKRALGDQTFIIEPLSRISNIQLRLMQYLNKGGPEDCNHSLLI</sequence>
<keyword evidence="4" id="KW-1185">Reference proteome</keyword>
<evidence type="ECO:0000256" key="2">
    <source>
        <dbReference type="ARBA" id="ARBA00023239"/>
    </source>
</evidence>
<reference evidence="3 4" key="1">
    <citation type="submission" date="2017-08" db="EMBL/GenBank/DDBJ databases">
        <title>Complete Genome Sequence of Bacillus kochii Oregon-R-modENCODE STRAIN BDGP4, isolated from Drosophila melanogaster gut.</title>
        <authorList>
            <person name="Wan K.H."/>
            <person name="Yu C."/>
            <person name="Park S."/>
            <person name="Hammonds A.S."/>
            <person name="Booth B.W."/>
            <person name="Celniker S.E."/>
        </authorList>
    </citation>
    <scope>NUCLEOTIDE SEQUENCE [LARGE SCALE GENOMIC DNA]</scope>
    <source>
        <strain evidence="3 4">BDGP4</strain>
    </source>
</reference>
<dbReference type="GO" id="GO:0016829">
    <property type="term" value="F:lyase activity"/>
    <property type="evidence" value="ECO:0007669"/>
    <property type="project" value="UniProtKB-KW"/>
</dbReference>
<dbReference type="InterPro" id="IPR002762">
    <property type="entry name" value="CbiX-like"/>
</dbReference>
<dbReference type="PANTHER" id="PTHR33542:SF3">
    <property type="entry name" value="SIROHYDROCHLORIN FERROCHELATASE, CHLOROPLASTIC"/>
    <property type="match status" value="1"/>
</dbReference>
<dbReference type="SUPFAM" id="SSF53800">
    <property type="entry name" value="Chelatase"/>
    <property type="match status" value="1"/>
</dbReference>
<dbReference type="Gene3D" id="3.40.50.1400">
    <property type="match status" value="2"/>
</dbReference>
<proteinExistence type="predicted"/>
<dbReference type="InterPro" id="IPR050963">
    <property type="entry name" value="Sirohydro_Cobaltochel/CbiX"/>
</dbReference>
<dbReference type="PANTHER" id="PTHR33542">
    <property type="entry name" value="SIROHYDROCHLORIN FERROCHELATASE, CHLOROPLASTIC"/>
    <property type="match status" value="1"/>
</dbReference>
<dbReference type="RefSeq" id="WP_095373298.1">
    <property type="nucleotide sequence ID" value="NZ_CP022983.1"/>
</dbReference>
<dbReference type="Proteomes" id="UP000215137">
    <property type="component" value="Chromosome"/>
</dbReference>